<feature type="transmembrane region" description="Helical" evidence="5">
    <location>
        <begin position="427"/>
        <end position="453"/>
    </location>
</feature>
<dbReference type="InterPro" id="IPR050768">
    <property type="entry name" value="UPF0353/GerABKA_families"/>
</dbReference>
<evidence type="ECO:0000313" key="6">
    <source>
        <dbReference type="EMBL" id="MEC0273854.1"/>
    </source>
</evidence>
<accession>A0AAW9N6X0</accession>
<feature type="transmembrane region" description="Helical" evidence="5">
    <location>
        <begin position="369"/>
        <end position="390"/>
    </location>
</feature>
<name>A0AAW9N6X0_9BACI</name>
<feature type="transmembrane region" description="Helical" evidence="5">
    <location>
        <begin position="263"/>
        <end position="284"/>
    </location>
</feature>
<comment type="caution">
    <text evidence="6">The sequence shown here is derived from an EMBL/GenBank/DDBJ whole genome shotgun (WGS) entry which is preliminary data.</text>
</comment>
<dbReference type="PANTHER" id="PTHR22550">
    <property type="entry name" value="SPORE GERMINATION PROTEIN"/>
    <property type="match status" value="1"/>
</dbReference>
<evidence type="ECO:0000256" key="1">
    <source>
        <dbReference type="ARBA" id="ARBA00004141"/>
    </source>
</evidence>
<dbReference type="PANTHER" id="PTHR22550:SF5">
    <property type="entry name" value="LEUCINE ZIPPER PROTEIN 4"/>
    <property type="match status" value="1"/>
</dbReference>
<feature type="transmembrane region" description="Helical" evidence="5">
    <location>
        <begin position="396"/>
        <end position="415"/>
    </location>
</feature>
<dbReference type="GO" id="GO:0009847">
    <property type="term" value="P:spore germination"/>
    <property type="evidence" value="ECO:0007669"/>
    <property type="project" value="UniProtKB-UniRule"/>
</dbReference>
<keyword evidence="5" id="KW-0812">Transmembrane</keyword>
<dbReference type="GO" id="GO:0005886">
    <property type="term" value="C:plasma membrane"/>
    <property type="evidence" value="ECO:0007669"/>
    <property type="project" value="UniProtKB-SubCell"/>
</dbReference>
<dbReference type="AlphaFoldDB" id="A0AAW9N6X0"/>
<dbReference type="InterPro" id="IPR004995">
    <property type="entry name" value="Spore_Ger"/>
</dbReference>
<dbReference type="Pfam" id="PF03323">
    <property type="entry name" value="GerA"/>
    <property type="match status" value="1"/>
</dbReference>
<dbReference type="PIRSF" id="PIRSF005690">
    <property type="entry name" value="GerBA"/>
    <property type="match status" value="1"/>
</dbReference>
<keyword evidence="3 4" id="KW-0472">Membrane</keyword>
<comment type="similarity">
    <text evidence="2 4">Belongs to the GerABKA family.</text>
</comment>
<dbReference type="Proteomes" id="UP001307168">
    <property type="component" value="Unassembled WGS sequence"/>
</dbReference>
<dbReference type="EMBL" id="JARNBH010000012">
    <property type="protein sequence ID" value="MEC0273854.1"/>
    <property type="molecule type" value="Genomic_DNA"/>
</dbReference>
<reference evidence="6 7" key="1">
    <citation type="submission" date="2023-03" db="EMBL/GenBank/DDBJ databases">
        <title>Bacillus Genome Sequencing.</title>
        <authorList>
            <person name="Dunlap C."/>
        </authorList>
    </citation>
    <scope>NUCLEOTIDE SEQUENCE [LARGE SCALE GENOMIC DNA]</scope>
    <source>
        <strain evidence="6 7">B-41290</strain>
    </source>
</reference>
<evidence type="ECO:0000256" key="5">
    <source>
        <dbReference type="SAM" id="Phobius"/>
    </source>
</evidence>
<proteinExistence type="inferred from homology"/>
<keyword evidence="5" id="KW-1133">Transmembrane helix</keyword>
<evidence type="ECO:0000256" key="4">
    <source>
        <dbReference type="PIRNR" id="PIRNR005690"/>
    </source>
</evidence>
<evidence type="ECO:0000256" key="2">
    <source>
        <dbReference type="ARBA" id="ARBA00005278"/>
    </source>
</evidence>
<evidence type="ECO:0000256" key="3">
    <source>
        <dbReference type="ARBA" id="ARBA00023136"/>
    </source>
</evidence>
<comment type="subcellular location">
    <subcellularLocation>
        <location evidence="4">Cell membrane</location>
    </subcellularLocation>
    <subcellularLocation>
        <location evidence="1">Membrane</location>
        <topology evidence="1">Multi-pass membrane protein</topology>
    </subcellularLocation>
</comment>
<sequence length="507" mass="56839">MFKKTKKQLSKPKSKKDYIEKLEIKEESDLRKIFQNSGDVFFQSSLYRNEFPLKVTLVGCEGLIDTELLNNLVFERLTLFFQKYPKGKLTIEELKDSLYLPQLAEVNTKEELFADIYSGKLILLIEGFEYLLSANISKRPQRNPEETSAEVTIKGPRDNFIEDLSINVALIRKRMRTNSLSVKYFEVGKRTLTKVAVLYMEDISNPDMVQEISRKIEAVDVDGIYGGNQFMELIEEKPSILFPRHDYSGKPDFAVQCLLKGRLLILIDGVAYTMITPINLFIVLKTSEDNEYPSIYASFERALRLFGIFIAALLPGFWVALTTFHQDQLPLILLATVVESRRGLPLPTALEAITMVIVFEIFKEAGMRLPTSIGSTLSVLGALIIGDAAIRSGLTSPAMLVVIAGSAVATFTLVNQSIIGVISLIRLVAIISASFLGLFAFMLLALFLCAYVSNIRILGVPYMEVSANLSMSNIVKTLFRIPPSFDKRRPPIFSSKDPTKKGEEGHK</sequence>
<gene>
    <name evidence="6" type="ORF">P4706_12420</name>
</gene>
<dbReference type="RefSeq" id="WP_367406943.1">
    <property type="nucleotide sequence ID" value="NZ_JARNBH010000012.1"/>
</dbReference>
<feature type="transmembrane region" description="Helical" evidence="5">
    <location>
        <begin position="305"/>
        <end position="324"/>
    </location>
</feature>
<keyword evidence="7" id="KW-1185">Reference proteome</keyword>
<evidence type="ECO:0000313" key="7">
    <source>
        <dbReference type="Proteomes" id="UP001307168"/>
    </source>
</evidence>
<organism evidence="6 7">
    <name type="scientific">Peribacillus castrilensis</name>
    <dbReference type="NCBI Taxonomy" id="2897690"/>
    <lineage>
        <taxon>Bacteria</taxon>
        <taxon>Bacillati</taxon>
        <taxon>Bacillota</taxon>
        <taxon>Bacilli</taxon>
        <taxon>Bacillales</taxon>
        <taxon>Bacillaceae</taxon>
        <taxon>Peribacillus</taxon>
    </lineage>
</organism>
<feature type="transmembrane region" description="Helical" evidence="5">
    <location>
        <begin position="344"/>
        <end position="362"/>
    </location>
</feature>
<protein>
    <submittedName>
        <fullName evidence="6">Spore germination protein</fullName>
    </submittedName>
</protein>